<dbReference type="Proteomes" id="UP000598820">
    <property type="component" value="Unassembled WGS sequence"/>
</dbReference>
<gene>
    <name evidence="1" type="ORF">IC229_33605</name>
</gene>
<evidence type="ECO:0000313" key="2">
    <source>
        <dbReference type="Proteomes" id="UP000598820"/>
    </source>
</evidence>
<name>A0A927GAQ1_9BACT</name>
<organism evidence="1 2">
    <name type="scientific">Spirosoma profusum</name>
    <dbReference type="NCBI Taxonomy" id="2771354"/>
    <lineage>
        <taxon>Bacteria</taxon>
        <taxon>Pseudomonadati</taxon>
        <taxon>Bacteroidota</taxon>
        <taxon>Cytophagia</taxon>
        <taxon>Cytophagales</taxon>
        <taxon>Cytophagaceae</taxon>
        <taxon>Spirosoma</taxon>
    </lineage>
</organism>
<evidence type="ECO:0000313" key="1">
    <source>
        <dbReference type="EMBL" id="MBD2705593.1"/>
    </source>
</evidence>
<protein>
    <submittedName>
        <fullName evidence="1">Uncharacterized protein</fullName>
    </submittedName>
</protein>
<proteinExistence type="predicted"/>
<reference evidence="1" key="1">
    <citation type="submission" date="2020-09" db="EMBL/GenBank/DDBJ databases">
        <authorList>
            <person name="Kim M.K."/>
        </authorList>
    </citation>
    <scope>NUCLEOTIDE SEQUENCE</scope>
    <source>
        <strain evidence="1">BT702</strain>
    </source>
</reference>
<dbReference type="EMBL" id="JACWZY010000062">
    <property type="protein sequence ID" value="MBD2705593.1"/>
    <property type="molecule type" value="Genomic_DNA"/>
</dbReference>
<dbReference type="AlphaFoldDB" id="A0A927GAQ1"/>
<dbReference type="RefSeq" id="WP_190893175.1">
    <property type="nucleotide sequence ID" value="NZ_JACWZY010000062.1"/>
</dbReference>
<sequence>MKPISTLNDNTLEAAYCILQAINDSEANNYTVQNLKRGLCALLDVDMEFNVALLTAQINEEHYHRRVKDQDSLFLMIRGFGNWNYLKGDGISKEQFIGSMSRMYDELKAKSKILTP</sequence>
<accession>A0A927GAQ1</accession>
<comment type="caution">
    <text evidence="1">The sequence shown here is derived from an EMBL/GenBank/DDBJ whole genome shotgun (WGS) entry which is preliminary data.</text>
</comment>
<keyword evidence="2" id="KW-1185">Reference proteome</keyword>